<dbReference type="InterPro" id="IPR008979">
    <property type="entry name" value="Galactose-bd-like_sf"/>
</dbReference>
<dbReference type="HOGENOM" id="CLU_004210_0_0_1"/>
<evidence type="ECO:0000256" key="3">
    <source>
        <dbReference type="SAM" id="MobiDB-lite"/>
    </source>
</evidence>
<feature type="compositionally biased region" description="Low complexity" evidence="3">
    <location>
        <begin position="794"/>
        <end position="805"/>
    </location>
</feature>
<reference evidence="5" key="1">
    <citation type="submission" date="2011-04" db="EMBL/GenBank/DDBJ databases">
        <title>Evolution of plant cell wall degrading machinery underlies the functional diversity of forest fungi.</title>
        <authorList>
            <consortium name="US DOE Joint Genome Institute (JGI-PGF)"/>
            <person name="Eastwood D.C."/>
            <person name="Floudas D."/>
            <person name="Binder M."/>
            <person name="Majcherczyk A."/>
            <person name="Schneider P."/>
            <person name="Aerts A."/>
            <person name="Asiegbu F.O."/>
            <person name="Baker S.E."/>
            <person name="Barry K."/>
            <person name="Bendiksby M."/>
            <person name="Blumentritt M."/>
            <person name="Coutinho P.M."/>
            <person name="Cullen D."/>
            <person name="Cullen D."/>
            <person name="Gathman A."/>
            <person name="Goodell B."/>
            <person name="Henrissat B."/>
            <person name="Ihrmark K."/>
            <person name="Kauserud H."/>
            <person name="Kohler A."/>
            <person name="LaButti K."/>
            <person name="Lapidus A."/>
            <person name="Lavin J.L."/>
            <person name="Lee Y.-H."/>
            <person name="Lindquist E."/>
            <person name="Lilly W."/>
            <person name="Lucas S."/>
            <person name="Morin E."/>
            <person name="Murat C."/>
            <person name="Oguiza J.A."/>
            <person name="Park J."/>
            <person name="Pisabarro A.G."/>
            <person name="Riley R."/>
            <person name="Rosling A."/>
            <person name="Salamov A."/>
            <person name="Schmidt O."/>
            <person name="Schmutz J."/>
            <person name="Skrede I."/>
            <person name="Stenlid J."/>
            <person name="Wiebenga A."/>
            <person name="Xie X."/>
            <person name="Kues U."/>
            <person name="Hibbett D.S."/>
            <person name="Hoffmeister D."/>
            <person name="Hogberg N."/>
            <person name="Martin F."/>
            <person name="Grigoriev I.V."/>
            <person name="Watkinson S.C."/>
        </authorList>
    </citation>
    <scope>NUCLEOTIDE SEQUENCE</scope>
    <source>
        <strain evidence="5">S7.9</strain>
    </source>
</reference>
<dbReference type="RefSeq" id="XP_007317890.1">
    <property type="nucleotide sequence ID" value="XM_007317828.1"/>
</dbReference>
<feature type="region of interest" description="Disordered" evidence="3">
    <location>
        <begin position="627"/>
        <end position="663"/>
    </location>
</feature>
<dbReference type="Proteomes" id="UP000008064">
    <property type="component" value="Unassembled WGS sequence"/>
</dbReference>
<dbReference type="EMBL" id="GL945433">
    <property type="protein sequence ID" value="EGO25768.1"/>
    <property type="molecule type" value="Genomic_DNA"/>
</dbReference>
<dbReference type="InterPro" id="IPR011043">
    <property type="entry name" value="Gal_Oxase/kelch_b-propeller"/>
</dbReference>
<organism>
    <name type="scientific">Serpula lacrymans var. lacrymans (strain S7.9)</name>
    <name type="common">Dry rot fungus</name>
    <dbReference type="NCBI Taxonomy" id="578457"/>
    <lineage>
        <taxon>Eukaryota</taxon>
        <taxon>Fungi</taxon>
        <taxon>Dikarya</taxon>
        <taxon>Basidiomycota</taxon>
        <taxon>Agaricomycotina</taxon>
        <taxon>Agaricomycetes</taxon>
        <taxon>Agaricomycetidae</taxon>
        <taxon>Boletales</taxon>
        <taxon>Coniophorineae</taxon>
        <taxon>Serpulaceae</taxon>
        <taxon>Serpula</taxon>
    </lineage>
</organism>
<keyword evidence="2" id="KW-0677">Repeat</keyword>
<dbReference type="InterPro" id="IPR010565">
    <property type="entry name" value="Muskelin_N"/>
</dbReference>
<accession>F8NTU8</accession>
<sequence length="877" mass="98098">MSSSINTPVPTTLAYNIAGCSEHSGRYVAENIMVDTPYDQTSRWSGAHQEPNMKQWMLLRLDNLSVVKSITFGKFHKTHPCNMKEFKLYVGLHQDHMTEVLHCGLKNDTVAETFAVRHVNNMGICFPTRFIKIVPLSAHGQSFHTSIWFVSLLGIADPSYVEQICARYDDYRESIVLRHVLKHLRQRRLLTPYHSILSSSNFEPEHPLVTSLYSHLVLQGNWKECESLFSKASEAGLFTPYIRACEPHAKWTRLYGVDADGDAPSKRGGHAMCLDPDNNMIYLFGGWDGQKSLDDFWVYDIKNERWKQLSHSTSLEKNGPVARSCHKMVYDTKSGCIYLLGRLGDGDLVRQDDETAAASQTQNGETSGGSAESVPSAPTPYCSEFYRYHTRGLDAGKWDLLTFDTASAGGPPLIFDHQMVMDCDAQILYVFGGRVVDGHWDSPKYSGLYSYNVRTSKWKLLQPLNASCSPTSQTSILPRFGHSMVLDSSSHVLFIFAGQRDNKYLSDMYAYDITSNVVTELFGNFSTSGGPDACFTQRAVIDAGDKEIYVFCGLTRAHQSSALTVLQLDAPNWVYRYENAARPGKWTQILPEVLRDGEEGLAQEPLPRYAHQVVYDDSTRTVFMHGGNAGEAEGADSGENVAETHEDDDELKSDHTGERDRPLTKETRLDDFWSMTLQRISSKEVVRRGIYQIRKQQFREMCEEQPAVKALRFLQTEVSAVVDHKSPKEASVFRSLLAHLLSPSVPLANPSEKDSSSHITVDESSDAEAPPKKRSRPNTPDEAWTNQLDEDDISTGGATSSDSTGRPSSPAKQTRAVLCFDEDPDEISRRADTSKPLLAERFKQRTETFEGLLELIGDDAKQPDGSLLDLVDVDNGL</sequence>
<evidence type="ECO:0000313" key="5">
    <source>
        <dbReference type="EMBL" id="EGO25768.1"/>
    </source>
</evidence>
<keyword evidence="1" id="KW-0880">Kelch repeat</keyword>
<dbReference type="PANTHER" id="PTHR15526">
    <property type="entry name" value="MUSKELIN"/>
    <property type="match status" value="1"/>
</dbReference>
<dbReference type="Pfam" id="PF24681">
    <property type="entry name" value="Kelch_KLHDC2_KLHL20_DRC7"/>
    <property type="match status" value="1"/>
</dbReference>
<dbReference type="SUPFAM" id="SSF49785">
    <property type="entry name" value="Galactose-binding domain-like"/>
    <property type="match status" value="1"/>
</dbReference>
<proteinExistence type="predicted"/>
<feature type="region of interest" description="Disordered" evidence="3">
    <location>
        <begin position="354"/>
        <end position="376"/>
    </location>
</feature>
<feature type="domain" description="Muskelin N-terminal" evidence="4">
    <location>
        <begin position="12"/>
        <end position="206"/>
    </location>
</feature>
<feature type="compositionally biased region" description="Polar residues" evidence="3">
    <location>
        <begin position="357"/>
        <end position="370"/>
    </location>
</feature>
<dbReference type="PANTHER" id="PTHR15526:SF5">
    <property type="entry name" value="MUSKELIN"/>
    <property type="match status" value="1"/>
</dbReference>
<feature type="region of interest" description="Disordered" evidence="3">
    <location>
        <begin position="744"/>
        <end position="816"/>
    </location>
</feature>
<evidence type="ECO:0000256" key="1">
    <source>
        <dbReference type="ARBA" id="ARBA00022441"/>
    </source>
</evidence>
<dbReference type="InterPro" id="IPR015915">
    <property type="entry name" value="Kelch-typ_b-propeller"/>
</dbReference>
<gene>
    <name evidence="5" type="ORF">SERLADRAFT_437499</name>
</gene>
<dbReference type="SUPFAM" id="SSF50965">
    <property type="entry name" value="Galactose oxidase, central domain"/>
    <property type="match status" value="1"/>
</dbReference>
<dbReference type="Gene3D" id="2.120.10.80">
    <property type="entry name" value="Kelch-type beta propeller"/>
    <property type="match status" value="2"/>
</dbReference>
<feature type="compositionally biased region" description="Basic and acidic residues" evidence="3">
    <location>
        <begin position="652"/>
        <end position="663"/>
    </location>
</feature>
<protein>
    <recommendedName>
        <fullName evidence="4">Muskelin N-terminal domain-containing protein</fullName>
    </recommendedName>
</protein>
<evidence type="ECO:0000259" key="4">
    <source>
        <dbReference type="Pfam" id="PF06588"/>
    </source>
</evidence>
<evidence type="ECO:0000256" key="2">
    <source>
        <dbReference type="ARBA" id="ARBA00022737"/>
    </source>
</evidence>
<dbReference type="GeneID" id="18814868"/>
<dbReference type="Gene3D" id="2.60.120.260">
    <property type="entry name" value="Galactose-binding domain-like"/>
    <property type="match status" value="1"/>
</dbReference>
<name>F8NTU8_SERL9</name>
<dbReference type="Pfam" id="PF06588">
    <property type="entry name" value="Muskelin_N"/>
    <property type="match status" value="1"/>
</dbReference>
<dbReference type="AlphaFoldDB" id="F8NTU8"/>
<dbReference type="KEGG" id="sla:SERLADRAFT_437499"/>
<dbReference type="GO" id="GO:0005737">
    <property type="term" value="C:cytoplasm"/>
    <property type="evidence" value="ECO:0007669"/>
    <property type="project" value="TreeGrafter"/>
</dbReference>
<dbReference type="InterPro" id="IPR052456">
    <property type="entry name" value="CTLH_complex_component"/>
</dbReference>
<dbReference type="OrthoDB" id="10052615at2759"/>